<keyword evidence="4" id="KW-1185">Reference proteome</keyword>
<dbReference type="Proteomes" id="UP000007796">
    <property type="component" value="Unassembled WGS sequence"/>
</dbReference>
<keyword evidence="1" id="KW-0175">Coiled coil</keyword>
<proteinExistence type="predicted"/>
<feature type="compositionally biased region" description="Low complexity" evidence="2">
    <location>
        <begin position="80"/>
        <end position="93"/>
    </location>
</feature>
<dbReference type="InParanoid" id="F0XGW3"/>
<evidence type="ECO:0000313" key="3">
    <source>
        <dbReference type="EMBL" id="EFX03021.1"/>
    </source>
</evidence>
<dbReference type="RefSeq" id="XP_014172503.1">
    <property type="nucleotide sequence ID" value="XM_014317028.1"/>
</dbReference>
<feature type="region of interest" description="Disordered" evidence="2">
    <location>
        <begin position="1"/>
        <end position="33"/>
    </location>
</feature>
<evidence type="ECO:0000256" key="1">
    <source>
        <dbReference type="SAM" id="Coils"/>
    </source>
</evidence>
<dbReference type="eggNOG" id="ENOG502T24R">
    <property type="taxonomic scope" value="Eukaryota"/>
</dbReference>
<feature type="region of interest" description="Disordered" evidence="2">
    <location>
        <begin position="337"/>
        <end position="359"/>
    </location>
</feature>
<organism evidence="4">
    <name type="scientific">Grosmannia clavigera (strain kw1407 / UAMH 11150)</name>
    <name type="common">Blue stain fungus</name>
    <name type="synonym">Graphiocladiella clavigera</name>
    <dbReference type="NCBI Taxonomy" id="655863"/>
    <lineage>
        <taxon>Eukaryota</taxon>
        <taxon>Fungi</taxon>
        <taxon>Dikarya</taxon>
        <taxon>Ascomycota</taxon>
        <taxon>Pezizomycotina</taxon>
        <taxon>Sordariomycetes</taxon>
        <taxon>Sordariomycetidae</taxon>
        <taxon>Ophiostomatales</taxon>
        <taxon>Ophiostomataceae</taxon>
        <taxon>Leptographium</taxon>
    </lineage>
</organism>
<accession>F0XGW3</accession>
<feature type="compositionally biased region" description="Polar residues" evidence="2">
    <location>
        <begin position="337"/>
        <end position="353"/>
    </location>
</feature>
<feature type="region of interest" description="Disordered" evidence="2">
    <location>
        <begin position="143"/>
        <end position="164"/>
    </location>
</feature>
<feature type="coiled-coil region" evidence="1">
    <location>
        <begin position="34"/>
        <end position="61"/>
    </location>
</feature>
<dbReference type="GeneID" id="25975996"/>
<dbReference type="STRING" id="655863.F0XGW3"/>
<dbReference type="OrthoDB" id="3595619at2759"/>
<protein>
    <submittedName>
        <fullName evidence="3">Uncharacterized protein</fullName>
    </submittedName>
</protein>
<name>F0XGW3_GROCL</name>
<dbReference type="HOGENOM" id="CLU_027362_1_0_1"/>
<evidence type="ECO:0000256" key="2">
    <source>
        <dbReference type="SAM" id="MobiDB-lite"/>
    </source>
</evidence>
<feature type="region of interest" description="Disordered" evidence="2">
    <location>
        <begin position="66"/>
        <end position="129"/>
    </location>
</feature>
<dbReference type="EMBL" id="GL629769">
    <property type="protein sequence ID" value="EFX03021.1"/>
    <property type="molecule type" value="Genomic_DNA"/>
</dbReference>
<sequence>MSIRSGKSAGRTETPPPPTIPPRSRLRSYSSPAVESMVERIAGAMIEMEKLQADIDSVVERQSLYANSRPSTVCRQDFEPMPSIPATPSAAPSFAERLSTERPKTAPPRNSTPISPITEEGRSTQPSIVPAPLYLLSRRTEMVTPTNVSPKTPPMAQSQTSRSSELSMLSAASVVSAATAATKAKAAASAWTGSRINGRPIDVPLAPPLPLVLRPPLRKKKSFSRVSNWLFPGDSGHNNASHQQMHKRGMSFDSVTNLPRPVTDKDGYYQCVLPPTLDGRTYDRTSMDTALTVDTLSTWTTERENERGQTSERQTEIVDNGMEEDDYEYGDEDQTILTDTWSPSSSPVTSRQETATTTPSTVTTMTPVVASALATEKASNFGNGILSRPQSVGVAF</sequence>
<reference evidence="3 4" key="1">
    <citation type="journal article" date="2011" name="Proc. Natl. Acad. Sci. U.S.A.">
        <title>Genome and transcriptome analyses of the mountain pine beetle-fungal symbiont Grosmannia clavigera, a lodgepole pine pathogen.</title>
        <authorList>
            <person name="DiGuistini S."/>
            <person name="Wang Y."/>
            <person name="Liao N.Y."/>
            <person name="Taylor G."/>
            <person name="Tanguay P."/>
            <person name="Feau N."/>
            <person name="Henrissat B."/>
            <person name="Chan S.K."/>
            <person name="Hesse-Orce U."/>
            <person name="Alamouti S.M."/>
            <person name="Tsui C.K.M."/>
            <person name="Docking R.T."/>
            <person name="Levasseur A."/>
            <person name="Haridas S."/>
            <person name="Robertson G."/>
            <person name="Birol I."/>
            <person name="Holt R.A."/>
            <person name="Marra M.A."/>
            <person name="Hamelin R.C."/>
            <person name="Hirst M."/>
            <person name="Jones S.J.M."/>
            <person name="Bohlmann J."/>
            <person name="Breuil C."/>
        </authorList>
    </citation>
    <scope>NUCLEOTIDE SEQUENCE [LARGE SCALE GENOMIC DNA]</scope>
    <source>
        <strain evidence="4">kw1407 / UAMH 11150</strain>
    </source>
</reference>
<evidence type="ECO:0000313" key="4">
    <source>
        <dbReference type="Proteomes" id="UP000007796"/>
    </source>
</evidence>
<gene>
    <name evidence="3" type="ORF">CMQ_2950</name>
</gene>
<dbReference type="AlphaFoldDB" id="F0XGW3"/>